<protein>
    <submittedName>
        <fullName evidence="1">Uncharacterized protein</fullName>
    </submittedName>
</protein>
<dbReference type="RefSeq" id="WP_111325653.1">
    <property type="nucleotide sequence ID" value="NZ_BIFX01000002.1"/>
</dbReference>
<evidence type="ECO:0000313" key="1">
    <source>
        <dbReference type="EMBL" id="PZW22486.1"/>
    </source>
</evidence>
<proteinExistence type="predicted"/>
<reference evidence="1 2" key="1">
    <citation type="submission" date="2018-06" db="EMBL/GenBank/DDBJ databases">
        <title>Genomic Encyclopedia of Archaeal and Bacterial Type Strains, Phase II (KMG-II): from individual species to whole genera.</title>
        <authorList>
            <person name="Goeker M."/>
        </authorList>
    </citation>
    <scope>NUCLEOTIDE SEQUENCE [LARGE SCALE GENOMIC DNA]</scope>
    <source>
        <strain evidence="1 2">ATCC BAA-1881</strain>
    </source>
</reference>
<dbReference type="EMBL" id="QKUF01000032">
    <property type="protein sequence ID" value="PZW22486.1"/>
    <property type="molecule type" value="Genomic_DNA"/>
</dbReference>
<comment type="caution">
    <text evidence="1">The sequence shown here is derived from an EMBL/GenBank/DDBJ whole genome shotgun (WGS) entry which is preliminary data.</text>
</comment>
<gene>
    <name evidence="1" type="ORF">EI42_05392</name>
</gene>
<keyword evidence="2" id="KW-1185">Reference proteome</keyword>
<evidence type="ECO:0000313" key="2">
    <source>
        <dbReference type="Proteomes" id="UP000248806"/>
    </source>
</evidence>
<name>A0A326UBP9_THEHA</name>
<organism evidence="1 2">
    <name type="scientific">Thermosporothrix hazakensis</name>
    <dbReference type="NCBI Taxonomy" id="644383"/>
    <lineage>
        <taxon>Bacteria</taxon>
        <taxon>Bacillati</taxon>
        <taxon>Chloroflexota</taxon>
        <taxon>Ktedonobacteria</taxon>
        <taxon>Ktedonobacterales</taxon>
        <taxon>Thermosporotrichaceae</taxon>
        <taxon>Thermosporothrix</taxon>
    </lineage>
</organism>
<dbReference type="AlphaFoldDB" id="A0A326UBP9"/>
<dbReference type="OrthoDB" id="9949578at2"/>
<sequence length="424" mass="48741">MLTPLFELLRCSWPRPGEQPEWDAPLMPTLPQPDWQEIQDEVAYVIDWNRFFAGSLRYWGSYPHRGEMRGFHVVFQLRLCASGTLHVKASHACTIRRDGAVLATGASCTLEVRPGDCLEVADWQRSGRWQWSAALQVGQDDTWIDEARRRVERRLQQPNGPTLKMYFDGRTPLRTALSLYSMVLNGYQPAQVLVFGEYQWSEQSRRRFAELFPFARIVPTDEVLEHVRLLAGTRLVELALRHWFVMKGCIGPLYPPADYCFMDDDIFVLQPVQDALTAFQRHQLVYIPDQDHSAEYEAFWGRPAHGTGEINTGLYWLRRRREARALAETMVQVVPRIAEMGIPIRYIWDQGLIATHCVQGKAYQLPSTRYFYPYLDGLPGGIMGYDYALNPCGFTCVHYGAVDKPSDRVASLLARDVLHLDRPD</sequence>
<dbReference type="Proteomes" id="UP000248806">
    <property type="component" value="Unassembled WGS sequence"/>
</dbReference>
<accession>A0A326UBP9</accession>